<evidence type="ECO:0000313" key="1">
    <source>
        <dbReference type="EMBL" id="CAI4029663.1"/>
    </source>
</evidence>
<dbReference type="Proteomes" id="UP001179121">
    <property type="component" value="Chromosome"/>
</dbReference>
<accession>A0AA86K5I6</accession>
<sequence length="87" mass="9618">MWVAASMKRTMAILVGMTGFMVVLIGGPVVVSSTDGDWLNAMMNAVLVEQLNQGPFWGTYAPYVAQVEEVRAHFRRGDIEATYDYEG</sequence>
<evidence type="ECO:0000313" key="2">
    <source>
        <dbReference type="Proteomes" id="UP001179121"/>
    </source>
</evidence>
<proteinExistence type="predicted"/>
<organism evidence="1 2">
    <name type="scientific">Nitrospira tepida</name>
    <dbReference type="NCBI Taxonomy" id="2973512"/>
    <lineage>
        <taxon>Bacteria</taxon>
        <taxon>Pseudomonadati</taxon>
        <taxon>Nitrospirota</taxon>
        <taxon>Nitrospiria</taxon>
        <taxon>Nitrospirales</taxon>
        <taxon>Nitrospiraceae</taxon>
        <taxon>Nitrospira</taxon>
    </lineage>
</organism>
<keyword evidence="2" id="KW-1185">Reference proteome</keyword>
<name>A0AA86K5I6_9BACT</name>
<gene>
    <name evidence="1" type="ORF">DNFV4_00081</name>
</gene>
<dbReference type="EMBL" id="OX365700">
    <property type="protein sequence ID" value="CAI4029663.1"/>
    <property type="molecule type" value="Genomic_DNA"/>
</dbReference>
<dbReference type="AlphaFoldDB" id="A0AA86K5I6"/>
<reference evidence="1" key="1">
    <citation type="submission" date="2022-10" db="EMBL/GenBank/DDBJ databases">
        <authorList>
            <person name="Koch H."/>
        </authorList>
    </citation>
    <scope>NUCLEOTIDE SEQUENCE</scope>
    <source>
        <strain evidence="1">DNF</strain>
    </source>
</reference>
<protein>
    <submittedName>
        <fullName evidence="1">Uncharacterized protein</fullName>
    </submittedName>
</protein>
<dbReference type="KEGG" id="nti:DNFV4_00081"/>